<gene>
    <name evidence="2" type="ORF">EHE19_013715</name>
</gene>
<keyword evidence="2" id="KW-0645">Protease</keyword>
<dbReference type="Pfam" id="PF02517">
    <property type="entry name" value="Rce1-like"/>
    <property type="match status" value="1"/>
</dbReference>
<dbReference type="OrthoDB" id="4177129at2"/>
<keyword evidence="2" id="KW-0482">Metalloprotease</keyword>
<organism evidence="2 3">
    <name type="scientific">Ruminiclostridium herbifermentans</name>
    <dbReference type="NCBI Taxonomy" id="2488810"/>
    <lineage>
        <taxon>Bacteria</taxon>
        <taxon>Bacillati</taxon>
        <taxon>Bacillota</taxon>
        <taxon>Clostridia</taxon>
        <taxon>Eubacteriales</taxon>
        <taxon>Oscillospiraceae</taxon>
        <taxon>Ruminiclostridium</taxon>
    </lineage>
</organism>
<feature type="domain" description="CAAX prenyl protease 2/Lysostaphin resistance protein A-like" evidence="1">
    <location>
        <begin position="128"/>
        <end position="216"/>
    </location>
</feature>
<dbReference type="AlphaFoldDB" id="A0A4V6YE59"/>
<protein>
    <submittedName>
        <fullName evidence="2">CPBP family intramembrane metalloprotease</fullName>
    </submittedName>
</protein>
<name>A0A4V6YE59_9FIRM</name>
<dbReference type="GO" id="GO:0008237">
    <property type="term" value="F:metallopeptidase activity"/>
    <property type="evidence" value="ECO:0007669"/>
    <property type="project" value="UniProtKB-KW"/>
</dbReference>
<dbReference type="RefSeq" id="WP_137696685.1">
    <property type="nucleotide sequence ID" value="NZ_CP061336.1"/>
</dbReference>
<evidence type="ECO:0000313" key="2">
    <source>
        <dbReference type="EMBL" id="QNU65939.1"/>
    </source>
</evidence>
<keyword evidence="2" id="KW-0378">Hydrolase</keyword>
<dbReference type="GO" id="GO:0004175">
    <property type="term" value="F:endopeptidase activity"/>
    <property type="evidence" value="ECO:0007669"/>
    <property type="project" value="UniProtKB-ARBA"/>
</dbReference>
<sequence length="269" mass="30358">MKKFCKMLGLNLLYILAYFAIFKSVVYLWYDVLKNNAIIGEWVSENQLGLVVLNDVCAIPIFAVLIYLVKKQSILEVTQVKRINIRSAALSTLTGIGMGIFLVNFLGLTFIKQISKFSELIEYIYDSNLLVFAGFVIIGTFFKEMLFRGLIFNELSKAMPLIFAILLDAIIYGALFFNFDPPLTIFGILGNIVVILVYFTTKTLWAPYIAQATNNICVYFILNVSGDFFEGFRVLGLILSTAIIGIALFLLYSNKQRSNFIQDSKSLTN</sequence>
<accession>A0A4V6YE59</accession>
<dbReference type="KEGG" id="rher:EHE19_013715"/>
<proteinExistence type="predicted"/>
<dbReference type="InterPro" id="IPR003675">
    <property type="entry name" value="Rce1/LyrA-like_dom"/>
</dbReference>
<dbReference type="GO" id="GO:0006508">
    <property type="term" value="P:proteolysis"/>
    <property type="evidence" value="ECO:0007669"/>
    <property type="project" value="UniProtKB-KW"/>
</dbReference>
<dbReference type="GO" id="GO:0080120">
    <property type="term" value="P:CAAX-box protein maturation"/>
    <property type="evidence" value="ECO:0007669"/>
    <property type="project" value="UniProtKB-ARBA"/>
</dbReference>
<dbReference type="EMBL" id="CP061336">
    <property type="protein sequence ID" value="QNU65939.1"/>
    <property type="molecule type" value="Genomic_DNA"/>
</dbReference>
<reference evidence="2 3" key="1">
    <citation type="submission" date="2020-09" db="EMBL/GenBank/DDBJ databases">
        <title>Characterization and genome sequencing of Ruminiclostridium sp. nov. MA18.</title>
        <authorList>
            <person name="Rettenmaier R."/>
            <person name="Kowollik M.-L."/>
            <person name="Liebl W."/>
            <person name="Zverlov V."/>
        </authorList>
    </citation>
    <scope>NUCLEOTIDE SEQUENCE [LARGE SCALE GENOMIC DNA]</scope>
    <source>
        <strain evidence="2 3">MA18</strain>
    </source>
</reference>
<evidence type="ECO:0000259" key="1">
    <source>
        <dbReference type="Pfam" id="PF02517"/>
    </source>
</evidence>
<keyword evidence="3" id="KW-1185">Reference proteome</keyword>
<evidence type="ECO:0000313" key="3">
    <source>
        <dbReference type="Proteomes" id="UP000306409"/>
    </source>
</evidence>
<dbReference type="Proteomes" id="UP000306409">
    <property type="component" value="Chromosome"/>
</dbReference>